<dbReference type="Proteomes" id="UP000241769">
    <property type="component" value="Unassembled WGS sequence"/>
</dbReference>
<comment type="caution">
    <text evidence="1">The sequence shown here is derived from an EMBL/GenBank/DDBJ whole genome shotgun (WGS) entry which is preliminary data.</text>
</comment>
<gene>
    <name evidence="1" type="ORF">PROFUN_02894</name>
</gene>
<protein>
    <submittedName>
        <fullName evidence="1">Uncharacterized protein</fullName>
    </submittedName>
</protein>
<proteinExistence type="predicted"/>
<organism evidence="1 2">
    <name type="scientific">Planoprotostelium fungivorum</name>
    <dbReference type="NCBI Taxonomy" id="1890364"/>
    <lineage>
        <taxon>Eukaryota</taxon>
        <taxon>Amoebozoa</taxon>
        <taxon>Evosea</taxon>
        <taxon>Variosea</taxon>
        <taxon>Cavosteliida</taxon>
        <taxon>Cavosteliaceae</taxon>
        <taxon>Planoprotostelium</taxon>
    </lineage>
</organism>
<dbReference type="InParanoid" id="A0A2P6NS09"/>
<accession>A0A2P6NS09</accession>
<reference evidence="1 2" key="1">
    <citation type="journal article" date="2018" name="Genome Biol. Evol.">
        <title>Multiple Roots of Fruiting Body Formation in Amoebozoa.</title>
        <authorList>
            <person name="Hillmann F."/>
            <person name="Forbes G."/>
            <person name="Novohradska S."/>
            <person name="Ferling I."/>
            <person name="Riege K."/>
            <person name="Groth M."/>
            <person name="Westermann M."/>
            <person name="Marz M."/>
            <person name="Spaller T."/>
            <person name="Winckler T."/>
            <person name="Schaap P."/>
            <person name="Glockner G."/>
        </authorList>
    </citation>
    <scope>NUCLEOTIDE SEQUENCE [LARGE SCALE GENOMIC DNA]</scope>
    <source>
        <strain evidence="1 2">Jena</strain>
    </source>
</reference>
<name>A0A2P6NS09_9EUKA</name>
<evidence type="ECO:0000313" key="2">
    <source>
        <dbReference type="Proteomes" id="UP000241769"/>
    </source>
</evidence>
<sequence>MRVARQPTGKSNRNLKRRPLHIEEISSIILKEILFHLDLSERLCPRGDLRIESPMSDRPVG</sequence>
<evidence type="ECO:0000313" key="1">
    <source>
        <dbReference type="EMBL" id="PRP86745.1"/>
    </source>
</evidence>
<dbReference type="AlphaFoldDB" id="A0A2P6NS09"/>
<dbReference type="EMBL" id="MDYQ01000027">
    <property type="protein sequence ID" value="PRP86745.1"/>
    <property type="molecule type" value="Genomic_DNA"/>
</dbReference>
<keyword evidence="2" id="KW-1185">Reference proteome</keyword>